<gene>
    <name evidence="3" type="ORF">CUN67_01450</name>
</gene>
<dbReference type="PANTHER" id="PTHR43540">
    <property type="entry name" value="PEROXYUREIDOACRYLATE/UREIDOACRYLATE AMIDOHYDROLASE-RELATED"/>
    <property type="match status" value="1"/>
</dbReference>
<sequence length="179" mass="19184">MSNNVVMVVDMQNGVLATPRFDRAGRCARINQLIAAADQVIFIQHVGPGLEANSASWGIVPELQQPADAIYVNKTACDSFWQTELAAKLTQHGITSLAICGCATDYCVDTTIKVGASLGYHITVAADAHTTADRTFASAEQLINQHNEVWADLILPGNPVQVRPTAELISSWQLAAVNP</sequence>
<evidence type="ECO:0000313" key="3">
    <source>
        <dbReference type="EMBL" id="QGY27668.1"/>
    </source>
</evidence>
<dbReference type="Gene3D" id="3.40.50.850">
    <property type="entry name" value="Isochorismatase-like"/>
    <property type="match status" value="1"/>
</dbReference>
<evidence type="ECO:0000256" key="1">
    <source>
        <dbReference type="ARBA" id="ARBA00022801"/>
    </source>
</evidence>
<dbReference type="EMBL" id="CP024768">
    <property type="protein sequence ID" value="QGY27668.1"/>
    <property type="molecule type" value="Genomic_DNA"/>
</dbReference>
<evidence type="ECO:0000313" key="4">
    <source>
        <dbReference type="Proteomes" id="UP000502005"/>
    </source>
</evidence>
<dbReference type="InterPro" id="IPR036380">
    <property type="entry name" value="Isochorismatase-like_sf"/>
</dbReference>
<dbReference type="AlphaFoldDB" id="A0A6B9FW95"/>
<dbReference type="GO" id="GO:0016787">
    <property type="term" value="F:hydrolase activity"/>
    <property type="evidence" value="ECO:0007669"/>
    <property type="project" value="UniProtKB-KW"/>
</dbReference>
<proteinExistence type="predicted"/>
<dbReference type="Proteomes" id="UP000502005">
    <property type="component" value="Chromosome"/>
</dbReference>
<dbReference type="InterPro" id="IPR000868">
    <property type="entry name" value="Isochorismatase-like_dom"/>
</dbReference>
<protein>
    <submittedName>
        <fullName evidence="3">Isochorismatase</fullName>
    </submittedName>
</protein>
<dbReference type="SUPFAM" id="SSF52499">
    <property type="entry name" value="Isochorismatase-like hydrolases"/>
    <property type="match status" value="1"/>
</dbReference>
<organism evidence="3 4">
    <name type="scientific">Pantoea cypripedii</name>
    <name type="common">Pectobacterium cypripedii</name>
    <name type="synonym">Erwinia cypripedii</name>
    <dbReference type="NCBI Taxonomy" id="55209"/>
    <lineage>
        <taxon>Bacteria</taxon>
        <taxon>Pseudomonadati</taxon>
        <taxon>Pseudomonadota</taxon>
        <taxon>Gammaproteobacteria</taxon>
        <taxon>Enterobacterales</taxon>
        <taxon>Erwiniaceae</taxon>
        <taxon>Pantoea</taxon>
    </lineage>
</organism>
<evidence type="ECO:0000259" key="2">
    <source>
        <dbReference type="Pfam" id="PF00857"/>
    </source>
</evidence>
<dbReference type="PANTHER" id="PTHR43540:SF14">
    <property type="entry name" value="ISOCHORISMATASE"/>
    <property type="match status" value="1"/>
</dbReference>
<name>A0A6B9FW95_PANCY</name>
<dbReference type="Pfam" id="PF00857">
    <property type="entry name" value="Isochorismatase"/>
    <property type="match status" value="1"/>
</dbReference>
<reference evidence="3 4" key="1">
    <citation type="submission" date="2017-11" db="EMBL/GenBank/DDBJ databases">
        <title>Genome sequence of Pantoea cypripedii NE1.</title>
        <authorList>
            <person name="Nascimento F.X."/>
        </authorList>
    </citation>
    <scope>NUCLEOTIDE SEQUENCE [LARGE SCALE GENOMIC DNA]</scope>
    <source>
        <strain evidence="3 4">NE1</strain>
    </source>
</reference>
<keyword evidence="1" id="KW-0378">Hydrolase</keyword>
<dbReference type="InterPro" id="IPR050272">
    <property type="entry name" value="Isochorismatase-like_hydrls"/>
</dbReference>
<accession>A0A6B9FW95</accession>
<feature type="domain" description="Isochorismatase-like" evidence="2">
    <location>
        <begin position="6"/>
        <end position="136"/>
    </location>
</feature>